<comment type="caution">
    <text evidence="1">The sequence shown here is derived from an EMBL/GenBank/DDBJ whole genome shotgun (WGS) entry which is preliminary data.</text>
</comment>
<dbReference type="InterPro" id="IPR029016">
    <property type="entry name" value="GAF-like_dom_sf"/>
</dbReference>
<name>A0ABU8WXN1_9BURK</name>
<dbReference type="SUPFAM" id="SSF55781">
    <property type="entry name" value="GAF domain-like"/>
    <property type="match status" value="1"/>
</dbReference>
<proteinExistence type="predicted"/>
<dbReference type="Gene3D" id="3.30.450.40">
    <property type="match status" value="1"/>
</dbReference>
<organism evidence="1 2">
    <name type="scientific">Variovorax rhizosphaerae</name>
    <dbReference type="NCBI Taxonomy" id="1836200"/>
    <lineage>
        <taxon>Bacteria</taxon>
        <taxon>Pseudomonadati</taxon>
        <taxon>Pseudomonadota</taxon>
        <taxon>Betaproteobacteria</taxon>
        <taxon>Burkholderiales</taxon>
        <taxon>Comamonadaceae</taxon>
        <taxon>Variovorax</taxon>
    </lineage>
</organism>
<gene>
    <name evidence="1" type="ORF">WKW82_37115</name>
</gene>
<protein>
    <submittedName>
        <fullName evidence="1">GAF domain-containing protein</fullName>
    </submittedName>
</protein>
<dbReference type="EMBL" id="JBBKZT010000035">
    <property type="protein sequence ID" value="MEJ8852296.1"/>
    <property type="molecule type" value="Genomic_DNA"/>
</dbReference>
<dbReference type="RefSeq" id="WP_340348225.1">
    <property type="nucleotide sequence ID" value="NZ_JBBKZT010000035.1"/>
</dbReference>
<sequence length="161" mass="17645">MSPTANQLFADFVVTFKSQGLRDALAMLLMKTDYRFIGIWRFKDGKASAAVHYDRQDPGALTATEVPDTATYCCFVRESGAPFKTPNALVDERLNSHPAREAVLSYCGVPVMDSYGNILGTLCHYDVVPRNPEQIDLRLMLSVASYLALGGHVPPYPGEAA</sequence>
<evidence type="ECO:0000313" key="2">
    <source>
        <dbReference type="Proteomes" id="UP001385892"/>
    </source>
</evidence>
<keyword evidence="2" id="KW-1185">Reference proteome</keyword>
<reference evidence="1 2" key="1">
    <citation type="submission" date="2024-03" db="EMBL/GenBank/DDBJ databases">
        <title>Novel species of the genus Variovorax.</title>
        <authorList>
            <person name="Liu Q."/>
            <person name="Xin Y.-H."/>
        </authorList>
    </citation>
    <scope>NUCLEOTIDE SEQUENCE [LARGE SCALE GENOMIC DNA]</scope>
    <source>
        <strain evidence="1 2">KACC 18900</strain>
    </source>
</reference>
<accession>A0ABU8WXN1</accession>
<evidence type="ECO:0000313" key="1">
    <source>
        <dbReference type="EMBL" id="MEJ8852296.1"/>
    </source>
</evidence>
<dbReference type="Proteomes" id="UP001385892">
    <property type="component" value="Unassembled WGS sequence"/>
</dbReference>